<dbReference type="Proteomes" id="UP000011668">
    <property type="component" value="Unassembled WGS sequence"/>
</dbReference>
<keyword evidence="2" id="KW-1185">Reference proteome</keyword>
<evidence type="ECO:0000313" key="2">
    <source>
        <dbReference type="Proteomes" id="UP000011668"/>
    </source>
</evidence>
<proteinExistence type="predicted"/>
<dbReference type="EMBL" id="AFRT01002249">
    <property type="protein sequence ID" value="ELU38136.1"/>
    <property type="molecule type" value="Genomic_DNA"/>
</dbReference>
<protein>
    <submittedName>
        <fullName evidence="1">Uncharacterized protein</fullName>
    </submittedName>
</protein>
<reference evidence="1 2" key="1">
    <citation type="journal article" date="2013" name="Nat. Commun.">
        <title>The evolution and pathogenic mechanisms of the rice sheath blight pathogen.</title>
        <authorList>
            <person name="Zheng A."/>
            <person name="Lin R."/>
            <person name="Xu L."/>
            <person name="Qin P."/>
            <person name="Tang C."/>
            <person name="Ai P."/>
            <person name="Zhang D."/>
            <person name="Liu Y."/>
            <person name="Sun Z."/>
            <person name="Feng H."/>
            <person name="Wang Y."/>
            <person name="Chen Y."/>
            <person name="Liang X."/>
            <person name="Fu R."/>
            <person name="Li Q."/>
            <person name="Zhang J."/>
            <person name="Yu X."/>
            <person name="Xie Z."/>
            <person name="Ding L."/>
            <person name="Guan P."/>
            <person name="Tang J."/>
            <person name="Liang Y."/>
            <person name="Wang S."/>
            <person name="Deng Q."/>
            <person name="Li S."/>
            <person name="Zhu J."/>
            <person name="Wang L."/>
            <person name="Liu H."/>
            <person name="Li P."/>
        </authorList>
    </citation>
    <scope>NUCLEOTIDE SEQUENCE [LARGE SCALE GENOMIC DNA]</scope>
    <source>
        <strain evidence="2">AG-1 IA</strain>
    </source>
</reference>
<dbReference type="AlphaFoldDB" id="L8WIT5"/>
<comment type="caution">
    <text evidence="1">The sequence shown here is derived from an EMBL/GenBank/DDBJ whole genome shotgun (WGS) entry which is preliminary data.</text>
</comment>
<name>L8WIT5_THACA</name>
<sequence length="86" mass="9010">MVASVDGEIVDVGLGSPGRDRIPWSSSLLGASTATGPFVPPLLCLPFSNVSCIPYVAPDLGNAGQTWAQQTHAANYGEFELHIQGR</sequence>
<accession>L8WIT5</accession>
<dbReference type="HOGENOM" id="CLU_2499426_0_0_1"/>
<organism evidence="1 2">
    <name type="scientific">Thanatephorus cucumeris (strain AG1-IA)</name>
    <name type="common">Rice sheath blight fungus</name>
    <name type="synonym">Rhizoctonia solani</name>
    <dbReference type="NCBI Taxonomy" id="983506"/>
    <lineage>
        <taxon>Eukaryota</taxon>
        <taxon>Fungi</taxon>
        <taxon>Dikarya</taxon>
        <taxon>Basidiomycota</taxon>
        <taxon>Agaricomycotina</taxon>
        <taxon>Agaricomycetes</taxon>
        <taxon>Cantharellales</taxon>
        <taxon>Ceratobasidiaceae</taxon>
        <taxon>Rhizoctonia</taxon>
        <taxon>Rhizoctonia solani AG-1</taxon>
    </lineage>
</organism>
<gene>
    <name evidence="1" type="ORF">AG1IA_07838</name>
</gene>
<evidence type="ECO:0000313" key="1">
    <source>
        <dbReference type="EMBL" id="ELU38136.1"/>
    </source>
</evidence>